<keyword evidence="1" id="KW-1133">Transmembrane helix</keyword>
<name>W1WH86_9ZZZZ</name>
<proteinExistence type="predicted"/>
<protein>
    <submittedName>
        <fullName evidence="2">Uncharacterized protein</fullName>
    </submittedName>
</protein>
<keyword evidence="1" id="KW-0472">Membrane</keyword>
<feature type="transmembrane region" description="Helical" evidence="1">
    <location>
        <begin position="31"/>
        <end position="49"/>
    </location>
</feature>
<gene>
    <name evidence="2" type="ORF">Q604_UNBc4C00046G0039</name>
</gene>
<keyword evidence="1" id="KW-0812">Transmembrane</keyword>
<evidence type="ECO:0000313" key="2">
    <source>
        <dbReference type="EMBL" id="ETJ16455.1"/>
    </source>
</evidence>
<organism evidence="2">
    <name type="scientific">human gut metagenome</name>
    <dbReference type="NCBI Taxonomy" id="408170"/>
    <lineage>
        <taxon>unclassified sequences</taxon>
        <taxon>metagenomes</taxon>
        <taxon>organismal metagenomes</taxon>
    </lineage>
</organism>
<accession>W1WH86</accession>
<sequence>MFWDSPFNKVIGGMGMDIYTAIKKERFNLKIFFITMSIISIILPIAVVLTNLTTVFYLCYLGVVELLIVISIIIRLNYYKVMYRCSNNKLIFKTGIFTKENLIICDKVALVHTNKSDYDLEIVIITSVKFKNKALRKIEKNFFRRYPQMEKEYNYIKKMNPEKEYYFQVIRRGGLKKYLLLDLIYKNCVKATYTEESIQNIKIARGQTIV</sequence>
<reference evidence="2" key="1">
    <citation type="submission" date="2013-12" db="EMBL/GenBank/DDBJ databases">
        <title>A Varibaculum cambriense genome reconstructed from a premature infant gut community with otherwise low bacterial novelty that shifts toward anaerobic metabolism during the third week of life.</title>
        <authorList>
            <person name="Brown C.T."/>
            <person name="Sharon I."/>
            <person name="Thomas B.C."/>
            <person name="Castelle C.J."/>
            <person name="Morowitz M.J."/>
            <person name="Banfield J.F."/>
        </authorList>
    </citation>
    <scope>NUCLEOTIDE SEQUENCE</scope>
</reference>
<dbReference type="EMBL" id="AZMM01018827">
    <property type="protein sequence ID" value="ETJ16455.1"/>
    <property type="molecule type" value="Genomic_DNA"/>
</dbReference>
<feature type="transmembrane region" description="Helical" evidence="1">
    <location>
        <begin position="55"/>
        <end position="74"/>
    </location>
</feature>
<dbReference type="AlphaFoldDB" id="W1WH86"/>
<evidence type="ECO:0000256" key="1">
    <source>
        <dbReference type="SAM" id="Phobius"/>
    </source>
</evidence>
<comment type="caution">
    <text evidence="2">The sequence shown here is derived from an EMBL/GenBank/DDBJ whole genome shotgun (WGS) entry which is preliminary data.</text>
</comment>